<sequence length="224" mass="24937">MIDLPPTVPLFTTPSGVEVVGFPAAGDDALRWWERLRAEYPASGLWPLLMEEDTPEYLADSYTYATVDESLAQAYALDGSKLLVPDFVDEGEWPSEPERPGFGLPYFRSGQPAQVTVALVPAAEPWLVPVVLHYGGWNKYPSPGEHAAIMRYWQERYGAELVVLTGTTVEYAVARPPLTRPDALALAGRYRAYNDGEYDLYGAEHLTDLAAGLLGAQVWRMWWD</sequence>
<organism evidence="2 3">
    <name type="scientific">Actinoplanes ianthinogenes</name>
    <dbReference type="NCBI Taxonomy" id="122358"/>
    <lineage>
        <taxon>Bacteria</taxon>
        <taxon>Bacillati</taxon>
        <taxon>Actinomycetota</taxon>
        <taxon>Actinomycetes</taxon>
        <taxon>Micromonosporales</taxon>
        <taxon>Micromonosporaceae</taxon>
        <taxon>Actinoplanes</taxon>
    </lineage>
</organism>
<reference evidence="2 3" key="1">
    <citation type="submission" date="2020-08" db="EMBL/GenBank/DDBJ databases">
        <title>Whole genome shotgun sequence of Actinoplanes ianthinogenes NBRC 13996.</title>
        <authorList>
            <person name="Komaki H."/>
            <person name="Tamura T."/>
        </authorList>
    </citation>
    <scope>NUCLEOTIDE SEQUENCE [LARGE SCALE GENOMIC DNA]</scope>
    <source>
        <strain evidence="2 3">NBRC 13996</strain>
    </source>
</reference>
<evidence type="ECO:0000259" key="1">
    <source>
        <dbReference type="Pfam" id="PF14062"/>
    </source>
</evidence>
<evidence type="ECO:0000313" key="3">
    <source>
        <dbReference type="Proteomes" id="UP000676967"/>
    </source>
</evidence>
<keyword evidence="3" id="KW-1185">Reference proteome</keyword>
<dbReference type="Proteomes" id="UP000676967">
    <property type="component" value="Chromosome"/>
</dbReference>
<accession>A0ABM7M684</accession>
<name>A0ABM7M684_9ACTN</name>
<dbReference type="InterPro" id="IPR025349">
    <property type="entry name" value="DUF4253"/>
</dbReference>
<dbReference type="RefSeq" id="WP_189335024.1">
    <property type="nucleotide sequence ID" value="NZ_AP023356.1"/>
</dbReference>
<protein>
    <recommendedName>
        <fullName evidence="1">DUF4253 domain-containing protein</fullName>
    </recommendedName>
</protein>
<feature type="domain" description="DUF4253" evidence="1">
    <location>
        <begin position="117"/>
        <end position="224"/>
    </location>
</feature>
<proteinExistence type="predicted"/>
<dbReference type="Pfam" id="PF14062">
    <property type="entry name" value="DUF4253"/>
    <property type="match status" value="1"/>
</dbReference>
<evidence type="ECO:0000313" key="2">
    <source>
        <dbReference type="EMBL" id="BCJ47166.1"/>
    </source>
</evidence>
<gene>
    <name evidence="2" type="ORF">Aiant_78230</name>
</gene>
<dbReference type="EMBL" id="AP023356">
    <property type="protein sequence ID" value="BCJ47166.1"/>
    <property type="molecule type" value="Genomic_DNA"/>
</dbReference>